<accession>A0ABW1AVB3</accession>
<organism evidence="1 2">
    <name type="scientific">Thauera sinica</name>
    <dbReference type="NCBI Taxonomy" id="2665146"/>
    <lineage>
        <taxon>Bacteria</taxon>
        <taxon>Pseudomonadati</taxon>
        <taxon>Pseudomonadota</taxon>
        <taxon>Betaproteobacteria</taxon>
        <taxon>Rhodocyclales</taxon>
        <taxon>Zoogloeaceae</taxon>
        <taxon>Thauera</taxon>
    </lineage>
</organism>
<protein>
    <submittedName>
        <fullName evidence="1">DUF2478 domain-containing protein</fullName>
    </submittedName>
</protein>
<dbReference type="RefSeq" id="WP_096452908.1">
    <property type="nucleotide sequence ID" value="NZ_JBHSOG010000061.1"/>
</dbReference>
<reference evidence="2" key="1">
    <citation type="journal article" date="2019" name="Int. J. Syst. Evol. Microbiol.">
        <title>The Global Catalogue of Microorganisms (GCM) 10K type strain sequencing project: providing services to taxonomists for standard genome sequencing and annotation.</title>
        <authorList>
            <consortium name="The Broad Institute Genomics Platform"/>
            <consortium name="The Broad Institute Genome Sequencing Center for Infectious Disease"/>
            <person name="Wu L."/>
            <person name="Ma J."/>
        </authorList>
    </citation>
    <scope>NUCLEOTIDE SEQUENCE [LARGE SCALE GENOMIC DNA]</scope>
    <source>
        <strain evidence="2">SHR3</strain>
    </source>
</reference>
<keyword evidence="2" id="KW-1185">Reference proteome</keyword>
<sequence length="171" mass="17701">MPATPIAAIVYGPDDDMESLLARVARTLAAHGTRLGGVIQHTHAADNDSCGMQLENLETGERFGLSLAAAPGATACRLDPDALARGAVAIRDAVARGVELLIVNKFGAQEAAGAGLRAEMGLAAAAGIPLLTAVAERFLADWQAFAGPDTQLLPPDPERVLAWWIAPQTDA</sequence>
<dbReference type="Pfam" id="PF10649">
    <property type="entry name" value="DUF2478"/>
    <property type="match status" value="1"/>
</dbReference>
<dbReference type="InterPro" id="IPR018912">
    <property type="entry name" value="DUF2478"/>
</dbReference>
<evidence type="ECO:0000313" key="2">
    <source>
        <dbReference type="Proteomes" id="UP001595974"/>
    </source>
</evidence>
<evidence type="ECO:0000313" key="1">
    <source>
        <dbReference type="EMBL" id="MFC5770943.1"/>
    </source>
</evidence>
<comment type="caution">
    <text evidence="1">The sequence shown here is derived from an EMBL/GenBank/DDBJ whole genome shotgun (WGS) entry which is preliminary data.</text>
</comment>
<gene>
    <name evidence="1" type="ORF">ACFPTN_16305</name>
</gene>
<proteinExistence type="predicted"/>
<name>A0ABW1AVB3_9RHOO</name>
<dbReference type="Proteomes" id="UP001595974">
    <property type="component" value="Unassembled WGS sequence"/>
</dbReference>
<dbReference type="EMBL" id="JBHSOG010000061">
    <property type="protein sequence ID" value="MFC5770943.1"/>
    <property type="molecule type" value="Genomic_DNA"/>
</dbReference>